<accession>A0A6J7QUZ8</accession>
<dbReference type="GO" id="GO:0000976">
    <property type="term" value="F:transcription cis-regulatory region binding"/>
    <property type="evidence" value="ECO:0007669"/>
    <property type="project" value="TreeGrafter"/>
</dbReference>
<dbReference type="InterPro" id="IPR009057">
    <property type="entry name" value="Homeodomain-like_sf"/>
</dbReference>
<name>A0A6J7QUZ8_9ZZZZ</name>
<protein>
    <submittedName>
        <fullName evidence="5">Unannotated protein</fullName>
    </submittedName>
</protein>
<keyword evidence="2" id="KW-0238">DNA-binding</keyword>
<keyword evidence="3" id="KW-0804">Transcription</keyword>
<dbReference type="EMBL" id="CAFBPD010000255">
    <property type="protein sequence ID" value="CAB5020656.1"/>
    <property type="molecule type" value="Genomic_DNA"/>
</dbReference>
<dbReference type="InterPro" id="IPR001647">
    <property type="entry name" value="HTH_TetR"/>
</dbReference>
<evidence type="ECO:0000256" key="2">
    <source>
        <dbReference type="ARBA" id="ARBA00023125"/>
    </source>
</evidence>
<sequence>MTSVEVVERRRPPSSLVRNDARIMGAVVAVLADAGWAGVTVASVARAAGLSPRPVQDRFPDRWAMAVGAWQQQVGPALEGALLELLESAGLEDDRLPRDRPAGPVLQLRAALESALDAAGLRHLIVGQLPEDLDDPLLEMNLALESALDAAGRADLMSLRAAGPSADWLANALGAFLRPGAELRAAAELLVVSAFNDDLAETVGSEVAHRVAAWCHPTGEHPEAAVSRAYLISIALGLLLSRTRQGAADLDLRDEARHLLDAFKNQSKPAVLPATRAEHLDDFLGFDTGDASLDALLRGTMEEVGRVGYEGATTAAIGRASGRSEGLVFARYPSKVELFVDATRRQHARNWRANEVFHQGIAAVHGPGIAEAVVIREFQRPDLRGYRAISLEQVRMALHDERLREVQWGELELLVAQALAEDPNWAAAGTPAHLHFSVAIGLGVTVLPILAPEAWLLPYDVVTVPLDEG</sequence>
<dbReference type="GO" id="GO:0003700">
    <property type="term" value="F:DNA-binding transcription factor activity"/>
    <property type="evidence" value="ECO:0007669"/>
    <property type="project" value="TreeGrafter"/>
</dbReference>
<evidence type="ECO:0000313" key="5">
    <source>
        <dbReference type="EMBL" id="CAB5020656.1"/>
    </source>
</evidence>
<dbReference type="AlphaFoldDB" id="A0A6J7QUZ8"/>
<evidence type="ECO:0000256" key="3">
    <source>
        <dbReference type="ARBA" id="ARBA00023163"/>
    </source>
</evidence>
<dbReference type="Pfam" id="PF00440">
    <property type="entry name" value="TetR_N"/>
    <property type="match status" value="1"/>
</dbReference>
<feature type="domain" description="HTH tetR-type" evidence="4">
    <location>
        <begin position="296"/>
        <end position="340"/>
    </location>
</feature>
<dbReference type="InterPro" id="IPR050109">
    <property type="entry name" value="HTH-type_TetR-like_transc_reg"/>
</dbReference>
<reference evidence="5" key="1">
    <citation type="submission" date="2020-05" db="EMBL/GenBank/DDBJ databases">
        <authorList>
            <person name="Chiriac C."/>
            <person name="Salcher M."/>
            <person name="Ghai R."/>
            <person name="Kavagutti S V."/>
        </authorList>
    </citation>
    <scope>NUCLEOTIDE SEQUENCE</scope>
</reference>
<dbReference type="Gene3D" id="1.10.357.10">
    <property type="entry name" value="Tetracycline Repressor, domain 2"/>
    <property type="match status" value="2"/>
</dbReference>
<keyword evidence="1" id="KW-0805">Transcription regulation</keyword>
<dbReference type="SUPFAM" id="SSF46689">
    <property type="entry name" value="Homeodomain-like"/>
    <property type="match status" value="2"/>
</dbReference>
<dbReference type="PANTHER" id="PTHR30055">
    <property type="entry name" value="HTH-TYPE TRANSCRIPTIONAL REGULATOR RUTR"/>
    <property type="match status" value="1"/>
</dbReference>
<evidence type="ECO:0000259" key="4">
    <source>
        <dbReference type="Pfam" id="PF00440"/>
    </source>
</evidence>
<gene>
    <name evidence="5" type="ORF">UFOPK4061_01375</name>
</gene>
<proteinExistence type="predicted"/>
<evidence type="ECO:0000256" key="1">
    <source>
        <dbReference type="ARBA" id="ARBA00023015"/>
    </source>
</evidence>
<organism evidence="5">
    <name type="scientific">freshwater metagenome</name>
    <dbReference type="NCBI Taxonomy" id="449393"/>
    <lineage>
        <taxon>unclassified sequences</taxon>
        <taxon>metagenomes</taxon>
        <taxon>ecological metagenomes</taxon>
    </lineage>
</organism>
<dbReference type="PANTHER" id="PTHR30055:SF234">
    <property type="entry name" value="HTH-TYPE TRANSCRIPTIONAL REGULATOR BETI"/>
    <property type="match status" value="1"/>
</dbReference>